<dbReference type="SUPFAM" id="SSF48008">
    <property type="entry name" value="GntR ligand-binding domain-like"/>
    <property type="match status" value="1"/>
</dbReference>
<dbReference type="InterPro" id="IPR036390">
    <property type="entry name" value="WH_DNA-bd_sf"/>
</dbReference>
<dbReference type="Gene3D" id="1.10.10.10">
    <property type="entry name" value="Winged helix-like DNA-binding domain superfamily/Winged helix DNA-binding domain"/>
    <property type="match status" value="1"/>
</dbReference>
<dbReference type="SUPFAM" id="SSF46785">
    <property type="entry name" value="Winged helix' DNA-binding domain"/>
    <property type="match status" value="1"/>
</dbReference>
<protein>
    <recommendedName>
        <fullName evidence="4">HTH gntR-type domain-containing protein</fullName>
    </recommendedName>
</protein>
<dbReference type="SMART" id="SM00345">
    <property type="entry name" value="HTH_GNTR"/>
    <property type="match status" value="1"/>
</dbReference>
<dbReference type="InterPro" id="IPR011711">
    <property type="entry name" value="GntR_C"/>
</dbReference>
<dbReference type="InterPro" id="IPR000524">
    <property type="entry name" value="Tscrpt_reg_HTH_GntR"/>
</dbReference>
<evidence type="ECO:0000313" key="6">
    <source>
        <dbReference type="Proteomes" id="UP000076976"/>
    </source>
</evidence>
<dbReference type="InterPro" id="IPR008920">
    <property type="entry name" value="TF_FadR/GntR_C"/>
</dbReference>
<dbReference type="GO" id="GO:0003677">
    <property type="term" value="F:DNA binding"/>
    <property type="evidence" value="ECO:0007669"/>
    <property type="project" value="UniProtKB-KW"/>
</dbReference>
<keyword evidence="6" id="KW-1185">Reference proteome</keyword>
<dbReference type="Gene3D" id="1.20.120.530">
    <property type="entry name" value="GntR ligand-binding domain-like"/>
    <property type="match status" value="1"/>
</dbReference>
<organism evidence="5 6">
    <name type="scientific">Janibacter melonis</name>
    <dbReference type="NCBI Taxonomy" id="262209"/>
    <lineage>
        <taxon>Bacteria</taxon>
        <taxon>Bacillati</taxon>
        <taxon>Actinomycetota</taxon>
        <taxon>Actinomycetes</taxon>
        <taxon>Micrococcales</taxon>
        <taxon>Intrasporangiaceae</taxon>
        <taxon>Janibacter</taxon>
    </lineage>
</organism>
<name>A0A176QHB5_9MICO</name>
<keyword evidence="2" id="KW-0238">DNA-binding</keyword>
<dbReference type="EMBL" id="LQZG01000001">
    <property type="protein sequence ID" value="OAB89093.1"/>
    <property type="molecule type" value="Genomic_DNA"/>
</dbReference>
<dbReference type="SMART" id="SM00895">
    <property type="entry name" value="FCD"/>
    <property type="match status" value="1"/>
</dbReference>
<dbReference type="InterPro" id="IPR036388">
    <property type="entry name" value="WH-like_DNA-bd_sf"/>
</dbReference>
<dbReference type="PROSITE" id="PS50949">
    <property type="entry name" value="HTH_GNTR"/>
    <property type="match status" value="1"/>
</dbReference>
<dbReference type="GO" id="GO:0003700">
    <property type="term" value="F:DNA-binding transcription factor activity"/>
    <property type="evidence" value="ECO:0007669"/>
    <property type="project" value="InterPro"/>
</dbReference>
<sequence length="234" mass="24941">MTDSALAEALGRIPRGRASVPSAAERVGDLLREQIVDGALRSGTRLTEETISSTLGFSRNTIREAFALLTAERLVVREPHRGVFVATPTIADVRDLYDARLVLEPAALEHGPGWTDATPGRLRSVVDGALAARAGGDTTGVAQANQEFHRAIVRLSGSRRVDVLMESVLAEMRLVFHLMGDDPGFHTPYLDRNVEIVDLLEGDGRAVAATALRAYLGDARDHLLGALGSAVSAG</sequence>
<dbReference type="PANTHER" id="PTHR43537">
    <property type="entry name" value="TRANSCRIPTIONAL REGULATOR, GNTR FAMILY"/>
    <property type="match status" value="1"/>
</dbReference>
<dbReference type="Proteomes" id="UP000076976">
    <property type="component" value="Unassembled WGS sequence"/>
</dbReference>
<dbReference type="PANTHER" id="PTHR43537:SF45">
    <property type="entry name" value="GNTR FAMILY REGULATORY PROTEIN"/>
    <property type="match status" value="1"/>
</dbReference>
<keyword evidence="3" id="KW-0804">Transcription</keyword>
<dbReference type="RefSeq" id="WP_198150287.1">
    <property type="nucleotide sequence ID" value="NZ_LQZG01000001.1"/>
</dbReference>
<evidence type="ECO:0000256" key="3">
    <source>
        <dbReference type="ARBA" id="ARBA00023163"/>
    </source>
</evidence>
<dbReference type="Pfam" id="PF07729">
    <property type="entry name" value="FCD"/>
    <property type="match status" value="1"/>
</dbReference>
<feature type="domain" description="HTH gntR-type" evidence="4">
    <location>
        <begin position="21"/>
        <end position="88"/>
    </location>
</feature>
<dbReference type="AlphaFoldDB" id="A0A176QHB5"/>
<evidence type="ECO:0000256" key="1">
    <source>
        <dbReference type="ARBA" id="ARBA00023015"/>
    </source>
</evidence>
<dbReference type="CDD" id="cd07377">
    <property type="entry name" value="WHTH_GntR"/>
    <property type="match status" value="1"/>
</dbReference>
<accession>A0A176QHB5</accession>
<dbReference type="Pfam" id="PF00392">
    <property type="entry name" value="GntR"/>
    <property type="match status" value="1"/>
</dbReference>
<gene>
    <name evidence="5" type="ORF">AWH69_02600</name>
</gene>
<evidence type="ECO:0000313" key="5">
    <source>
        <dbReference type="EMBL" id="OAB89093.1"/>
    </source>
</evidence>
<proteinExistence type="predicted"/>
<evidence type="ECO:0000259" key="4">
    <source>
        <dbReference type="PROSITE" id="PS50949"/>
    </source>
</evidence>
<keyword evidence="1" id="KW-0805">Transcription regulation</keyword>
<evidence type="ECO:0000256" key="2">
    <source>
        <dbReference type="ARBA" id="ARBA00023125"/>
    </source>
</evidence>
<dbReference type="STRING" id="262209.AWH69_02600"/>
<reference evidence="5 6" key="1">
    <citation type="submission" date="2016-01" db="EMBL/GenBank/DDBJ databases">
        <title>Janibacter melonis strain CD11_4 genome sequencing and assembly.</title>
        <authorList>
            <person name="Nair G.R."/>
            <person name="Kaur G."/>
            <person name="Chander A.M."/>
            <person name="Mayilraj S."/>
        </authorList>
    </citation>
    <scope>NUCLEOTIDE SEQUENCE [LARGE SCALE GENOMIC DNA]</scope>
    <source>
        <strain evidence="5 6">CD11-4</strain>
    </source>
</reference>
<comment type="caution">
    <text evidence="5">The sequence shown here is derived from an EMBL/GenBank/DDBJ whole genome shotgun (WGS) entry which is preliminary data.</text>
</comment>